<feature type="transmembrane region" description="Helical" evidence="1">
    <location>
        <begin position="126"/>
        <end position="146"/>
    </location>
</feature>
<evidence type="ECO:0000313" key="3">
    <source>
        <dbReference type="Proteomes" id="UP000308197"/>
    </source>
</evidence>
<feature type="transmembrane region" description="Helical" evidence="1">
    <location>
        <begin position="262"/>
        <end position="287"/>
    </location>
</feature>
<reference evidence="2 3" key="1">
    <citation type="journal article" date="2019" name="Nat. Ecol. Evol.">
        <title>Megaphylogeny resolves global patterns of mushroom evolution.</title>
        <authorList>
            <person name="Varga T."/>
            <person name="Krizsan K."/>
            <person name="Foldi C."/>
            <person name="Dima B."/>
            <person name="Sanchez-Garcia M."/>
            <person name="Sanchez-Ramirez S."/>
            <person name="Szollosi G.J."/>
            <person name="Szarkandi J.G."/>
            <person name="Papp V."/>
            <person name="Albert L."/>
            <person name="Andreopoulos W."/>
            <person name="Angelini C."/>
            <person name="Antonin V."/>
            <person name="Barry K.W."/>
            <person name="Bougher N.L."/>
            <person name="Buchanan P."/>
            <person name="Buyck B."/>
            <person name="Bense V."/>
            <person name="Catcheside P."/>
            <person name="Chovatia M."/>
            <person name="Cooper J."/>
            <person name="Damon W."/>
            <person name="Desjardin D."/>
            <person name="Finy P."/>
            <person name="Geml J."/>
            <person name="Haridas S."/>
            <person name="Hughes K."/>
            <person name="Justo A."/>
            <person name="Karasinski D."/>
            <person name="Kautmanova I."/>
            <person name="Kiss B."/>
            <person name="Kocsube S."/>
            <person name="Kotiranta H."/>
            <person name="LaButti K.M."/>
            <person name="Lechner B.E."/>
            <person name="Liimatainen K."/>
            <person name="Lipzen A."/>
            <person name="Lukacs Z."/>
            <person name="Mihaltcheva S."/>
            <person name="Morgado L.N."/>
            <person name="Niskanen T."/>
            <person name="Noordeloos M.E."/>
            <person name="Ohm R.A."/>
            <person name="Ortiz-Santana B."/>
            <person name="Ovrebo C."/>
            <person name="Racz N."/>
            <person name="Riley R."/>
            <person name="Savchenko A."/>
            <person name="Shiryaev A."/>
            <person name="Soop K."/>
            <person name="Spirin V."/>
            <person name="Szebenyi C."/>
            <person name="Tomsovsky M."/>
            <person name="Tulloss R.E."/>
            <person name="Uehling J."/>
            <person name="Grigoriev I.V."/>
            <person name="Vagvolgyi C."/>
            <person name="Papp T."/>
            <person name="Martin F.M."/>
            <person name="Miettinen O."/>
            <person name="Hibbett D.S."/>
            <person name="Nagy L.G."/>
        </authorList>
    </citation>
    <scope>NUCLEOTIDE SEQUENCE [LARGE SCALE GENOMIC DNA]</scope>
    <source>
        <strain evidence="2 3">HHB13444</strain>
    </source>
</reference>
<feature type="transmembrane region" description="Helical" evidence="1">
    <location>
        <begin position="89"/>
        <end position="114"/>
    </location>
</feature>
<keyword evidence="3" id="KW-1185">Reference proteome</keyword>
<keyword evidence="1" id="KW-1133">Transmembrane helix</keyword>
<evidence type="ECO:0008006" key="4">
    <source>
        <dbReference type="Google" id="ProtNLM"/>
    </source>
</evidence>
<sequence>MPSLPPTLTPLILPPALQAELGSIVDLLIIETVFPTLLIPVAVFLFASTTSEVRRKPVFVLNIIAILLGLIFGGVAIACLSRAMSGREVAPGFVVGLIGLYFFIPVCVQCILFVRIVAVYPPRTLSWIRTALIYGSLSAIAIARLANVGVALKRVQDGSRGLDSPWVAATVGWHVPSAKAELFMGLLYDVIASSLFLLRLREGGALRAGAQKTEIMSGDGRSSMSYPSRLRALFWIALTNFVVPVVFGVALLAMIFHEDDVVPVIAVLSVNIYVEIISVLLATLWCSGTRPQTTAGRSVEDGVVESISTVKFAPPSVLASRIHMDFDGDERA</sequence>
<dbReference type="EMBL" id="ML211419">
    <property type="protein sequence ID" value="TFK83131.1"/>
    <property type="molecule type" value="Genomic_DNA"/>
</dbReference>
<dbReference type="Proteomes" id="UP000308197">
    <property type="component" value="Unassembled WGS sequence"/>
</dbReference>
<protein>
    <recommendedName>
        <fullName evidence="4">G-protein coupled receptors family 1 profile domain-containing protein</fullName>
    </recommendedName>
</protein>
<keyword evidence="1" id="KW-0812">Transmembrane</keyword>
<feature type="transmembrane region" description="Helical" evidence="1">
    <location>
        <begin position="59"/>
        <end position="83"/>
    </location>
</feature>
<keyword evidence="1" id="KW-0472">Membrane</keyword>
<dbReference type="AlphaFoldDB" id="A0A5C3P0U2"/>
<evidence type="ECO:0000313" key="2">
    <source>
        <dbReference type="EMBL" id="TFK83131.1"/>
    </source>
</evidence>
<dbReference type="InParanoid" id="A0A5C3P0U2"/>
<evidence type="ECO:0000256" key="1">
    <source>
        <dbReference type="SAM" id="Phobius"/>
    </source>
</evidence>
<accession>A0A5C3P0U2</accession>
<feature type="transmembrane region" description="Helical" evidence="1">
    <location>
        <begin position="182"/>
        <end position="200"/>
    </location>
</feature>
<proteinExistence type="predicted"/>
<feature type="transmembrane region" description="Helical" evidence="1">
    <location>
        <begin position="28"/>
        <end position="47"/>
    </location>
</feature>
<feature type="transmembrane region" description="Helical" evidence="1">
    <location>
        <begin position="232"/>
        <end position="256"/>
    </location>
</feature>
<name>A0A5C3P0U2_9APHY</name>
<gene>
    <name evidence="2" type="ORF">K466DRAFT_603128</name>
</gene>
<organism evidence="2 3">
    <name type="scientific">Polyporus arcularius HHB13444</name>
    <dbReference type="NCBI Taxonomy" id="1314778"/>
    <lineage>
        <taxon>Eukaryota</taxon>
        <taxon>Fungi</taxon>
        <taxon>Dikarya</taxon>
        <taxon>Basidiomycota</taxon>
        <taxon>Agaricomycotina</taxon>
        <taxon>Agaricomycetes</taxon>
        <taxon>Polyporales</taxon>
        <taxon>Polyporaceae</taxon>
        <taxon>Polyporus</taxon>
    </lineage>
</organism>